<reference evidence="1 2" key="1">
    <citation type="submission" date="2018-08" db="EMBL/GenBank/DDBJ databases">
        <title>A genome reference for cultivated species of the human gut microbiota.</title>
        <authorList>
            <person name="Zou Y."/>
            <person name="Xue W."/>
            <person name="Luo G."/>
        </authorList>
    </citation>
    <scope>NUCLEOTIDE SEQUENCE [LARGE SCALE GENOMIC DNA]</scope>
    <source>
        <strain evidence="1 2">AM23-22</strain>
    </source>
</reference>
<evidence type="ECO:0000313" key="1">
    <source>
        <dbReference type="EMBL" id="RHF89778.1"/>
    </source>
</evidence>
<dbReference type="Proteomes" id="UP000286186">
    <property type="component" value="Unassembled WGS sequence"/>
</dbReference>
<name>A0A414R9V9_9FIRM</name>
<proteinExistence type="predicted"/>
<dbReference type="AlphaFoldDB" id="A0A414R9V9"/>
<accession>A0A414R9V9</accession>
<organism evidence="1 2">
    <name type="scientific">Eubacterium ventriosum</name>
    <dbReference type="NCBI Taxonomy" id="39496"/>
    <lineage>
        <taxon>Bacteria</taxon>
        <taxon>Bacillati</taxon>
        <taxon>Bacillota</taxon>
        <taxon>Clostridia</taxon>
        <taxon>Eubacteriales</taxon>
        <taxon>Eubacteriaceae</taxon>
        <taxon>Eubacterium</taxon>
    </lineage>
</organism>
<protein>
    <submittedName>
        <fullName evidence="1">Uncharacterized protein</fullName>
    </submittedName>
</protein>
<dbReference type="RefSeq" id="WP_118000627.1">
    <property type="nucleotide sequence ID" value="NZ_CATWJF010000012.1"/>
</dbReference>
<evidence type="ECO:0000313" key="2">
    <source>
        <dbReference type="Proteomes" id="UP000286186"/>
    </source>
</evidence>
<sequence>MALSPAILINKSGKVVPVYDSNGAKKIGQLEKNEAYARYGNEGSLTSIHFLGPNGKFIAGMLKAPASKATTPCTNYPYGTVTINNTKYYTFKMRSKKTIITPNGNSWGSVASGCRVACLDACAGQTKQWTKQIHYVENTSGKWVKVTGDGKNYGFVDTGLKSGSSPTSIAMYGKW</sequence>
<gene>
    <name evidence="1" type="ORF">DW652_04735</name>
</gene>
<dbReference type="EMBL" id="QRHR01000003">
    <property type="protein sequence ID" value="RHF89778.1"/>
    <property type="molecule type" value="Genomic_DNA"/>
</dbReference>
<comment type="caution">
    <text evidence="1">The sequence shown here is derived from an EMBL/GenBank/DDBJ whole genome shotgun (WGS) entry which is preliminary data.</text>
</comment>